<sequence length="98" mass="10702">MQIVMEVNDENGNRLWDLASRLGLLCGVAWSDATPGNGFAANLPPGEFFYIPIIPSDSLGYVPVVGYANGRVYWALNKNGSGQFVGTIKPVKFYYGVR</sequence>
<accession>A0A0X3QUE3</accession>
<reference evidence="1" key="1">
    <citation type="submission" date="2023-08" db="EMBL/GenBank/DDBJ databases">
        <authorList>
            <consortium name="Clinical and Environmental Microbiology Branch: Whole genome sequencing antimicrobial resistance pathogens in the healthcare setting"/>
        </authorList>
    </citation>
    <scope>NUCLEOTIDE SEQUENCE</scope>
    <source>
        <strain evidence="1">2023CJ-00293</strain>
    </source>
</reference>
<dbReference type="AlphaFoldDB" id="A0A0X3QUE3"/>
<dbReference type="EMBL" id="ABLTIR010000016">
    <property type="protein sequence ID" value="EKZ1926187.1"/>
    <property type="molecule type" value="Genomic_DNA"/>
</dbReference>
<comment type="caution">
    <text evidence="1">The sequence shown here is derived from an EMBL/GenBank/DDBJ whole genome shotgun (WGS) entry which is preliminary data.</text>
</comment>
<evidence type="ECO:0000313" key="1">
    <source>
        <dbReference type="EMBL" id="EKZ1926187.1"/>
    </source>
</evidence>
<protein>
    <submittedName>
        <fullName evidence="1">Uncharacterized protein</fullName>
    </submittedName>
</protein>
<name>A0A0X3QUE3_STEMA</name>
<evidence type="ECO:0000313" key="2">
    <source>
        <dbReference type="Proteomes" id="UP001225498"/>
    </source>
</evidence>
<organism evidence="1 2">
    <name type="scientific">Stenotrophomonas maltophilia</name>
    <name type="common">Pseudomonas maltophilia</name>
    <name type="synonym">Xanthomonas maltophilia</name>
    <dbReference type="NCBI Taxonomy" id="40324"/>
    <lineage>
        <taxon>Bacteria</taxon>
        <taxon>Pseudomonadati</taxon>
        <taxon>Pseudomonadota</taxon>
        <taxon>Gammaproteobacteria</taxon>
        <taxon>Lysobacterales</taxon>
        <taxon>Lysobacteraceae</taxon>
        <taxon>Stenotrophomonas</taxon>
        <taxon>Stenotrophomonas maltophilia group</taxon>
    </lineage>
</organism>
<gene>
    <name evidence="1" type="ORF">REH87_001176</name>
</gene>
<dbReference type="RefSeq" id="WP_005408972.1">
    <property type="nucleotide sequence ID" value="NZ_CP101622.1"/>
</dbReference>
<dbReference type="Proteomes" id="UP001225498">
    <property type="component" value="Unassembled WGS sequence"/>
</dbReference>
<proteinExistence type="predicted"/>